<accession>A5FF93</accession>
<dbReference type="Pfam" id="PF08241">
    <property type="entry name" value="Methyltransf_11"/>
    <property type="match status" value="1"/>
</dbReference>
<protein>
    <submittedName>
        <fullName evidence="2">Methyltransferase type 11</fullName>
    </submittedName>
</protein>
<proteinExistence type="predicted"/>
<dbReference type="STRING" id="376686.Fjoh_3102"/>
<dbReference type="AlphaFoldDB" id="A5FF93"/>
<feature type="domain" description="Methyltransferase type 11" evidence="1">
    <location>
        <begin position="125"/>
        <end position="216"/>
    </location>
</feature>
<sequence>MIEIFKTDITDKKLADKLSEALKKEFADYTINFDLDDQDRILRVEAEFINSEKIIETVLCLGFSCKIIPDRLCLLKKNSSKEMQEQWDTCFQSNNTVWGLEPAKSAILANELFSTSSLKNILIPGFGYGRNAQLFMNNGMNVTGIEISETAIRIAEQNYNGKVEIIHGSVTEMPFNDIIYDGIFCHGLLYLLNTAQRTDMLNACYNQLKPGGYMYFSVLSKTSSNYGLGREIAPDTFENAQGVQIFFYDSDSIQKEFGAYGLQDTIEISEHAGTSKNASFDFTAIVCRKPVS</sequence>
<dbReference type="Gene3D" id="3.40.50.150">
    <property type="entry name" value="Vaccinia Virus protein VP39"/>
    <property type="match status" value="1"/>
</dbReference>
<dbReference type="eggNOG" id="COG0500">
    <property type="taxonomic scope" value="Bacteria"/>
</dbReference>
<organism evidence="2 3">
    <name type="scientific">Flavobacterium johnsoniae (strain ATCC 17061 / DSM 2064 / JCM 8514 / BCRC 14874 / CCUG 350202 / NBRC 14942 / NCIMB 11054 / UW101)</name>
    <name type="common">Cytophaga johnsonae</name>
    <dbReference type="NCBI Taxonomy" id="376686"/>
    <lineage>
        <taxon>Bacteria</taxon>
        <taxon>Pseudomonadati</taxon>
        <taxon>Bacteroidota</taxon>
        <taxon>Flavobacteriia</taxon>
        <taxon>Flavobacteriales</taxon>
        <taxon>Flavobacteriaceae</taxon>
        <taxon>Flavobacterium</taxon>
    </lineage>
</organism>
<dbReference type="PANTHER" id="PTHR43464">
    <property type="entry name" value="METHYLTRANSFERASE"/>
    <property type="match status" value="1"/>
</dbReference>
<name>A5FF93_FLAJ1</name>
<evidence type="ECO:0000259" key="1">
    <source>
        <dbReference type="Pfam" id="PF08241"/>
    </source>
</evidence>
<dbReference type="SUPFAM" id="SSF53335">
    <property type="entry name" value="S-adenosyl-L-methionine-dependent methyltransferases"/>
    <property type="match status" value="1"/>
</dbReference>
<dbReference type="EMBL" id="CP000685">
    <property type="protein sequence ID" value="ABQ06119.1"/>
    <property type="molecule type" value="Genomic_DNA"/>
</dbReference>
<dbReference type="InterPro" id="IPR013216">
    <property type="entry name" value="Methyltransf_11"/>
</dbReference>
<keyword evidence="3" id="KW-1185">Reference proteome</keyword>
<dbReference type="GO" id="GO:0032259">
    <property type="term" value="P:methylation"/>
    <property type="evidence" value="ECO:0007669"/>
    <property type="project" value="UniProtKB-KW"/>
</dbReference>
<evidence type="ECO:0000313" key="2">
    <source>
        <dbReference type="EMBL" id="ABQ06119.1"/>
    </source>
</evidence>
<dbReference type="RefSeq" id="WP_012025089.1">
    <property type="nucleotide sequence ID" value="NC_009441.1"/>
</dbReference>
<dbReference type="KEGG" id="fjo:Fjoh_3102"/>
<dbReference type="GO" id="GO:0008757">
    <property type="term" value="F:S-adenosylmethionine-dependent methyltransferase activity"/>
    <property type="evidence" value="ECO:0007669"/>
    <property type="project" value="InterPro"/>
</dbReference>
<dbReference type="InterPro" id="IPR029063">
    <property type="entry name" value="SAM-dependent_MTases_sf"/>
</dbReference>
<gene>
    <name evidence="2" type="ordered locus">Fjoh_3102</name>
</gene>
<keyword evidence="2" id="KW-0489">Methyltransferase</keyword>
<dbReference type="Proteomes" id="UP000006694">
    <property type="component" value="Chromosome"/>
</dbReference>
<dbReference type="GeneID" id="31766015"/>
<reference evidence="2 3" key="1">
    <citation type="journal article" date="2009" name="Appl. Environ. Microbiol.">
        <title>Novel features of the polysaccharide-digesting gliding bacterium Flavobacterium johnsoniae as revealed by genome sequence analysis.</title>
        <authorList>
            <person name="McBride M.J."/>
            <person name="Xie G."/>
            <person name="Martens E.C."/>
            <person name="Lapidus A."/>
            <person name="Henrissat B."/>
            <person name="Rhodes R.G."/>
            <person name="Goltsman E."/>
            <person name="Wang W."/>
            <person name="Xu J."/>
            <person name="Hunnicutt D.W."/>
            <person name="Staroscik A.M."/>
            <person name="Hoover T.R."/>
            <person name="Cheng Y.Q."/>
            <person name="Stein J.L."/>
        </authorList>
    </citation>
    <scope>NUCLEOTIDE SEQUENCE [LARGE SCALE GENOMIC DNA]</scope>
    <source>
        <strain evidence="3">ATCC 17061 / DSM 2064 / JCM 8514 / BCRC 14874 / CCUG 350202 / NBRC 14942 / NCIMB 11054 / UW101</strain>
    </source>
</reference>
<dbReference type="PANTHER" id="PTHR43464:SF77">
    <property type="entry name" value="BLL3586 PROTEIN"/>
    <property type="match status" value="1"/>
</dbReference>
<evidence type="ECO:0000313" key="3">
    <source>
        <dbReference type="Proteomes" id="UP000006694"/>
    </source>
</evidence>
<dbReference type="HOGENOM" id="CLU_082973_0_0_10"/>
<keyword evidence="2" id="KW-0808">Transferase</keyword>
<dbReference type="CDD" id="cd02440">
    <property type="entry name" value="AdoMet_MTases"/>
    <property type="match status" value="1"/>
</dbReference>